<dbReference type="PANTHER" id="PTHR24346">
    <property type="entry name" value="MAP/MICROTUBULE AFFINITY-REGULATING KINASE"/>
    <property type="match status" value="1"/>
</dbReference>
<dbReference type="PROSITE" id="PS00107">
    <property type="entry name" value="PROTEIN_KINASE_ATP"/>
    <property type="match status" value="1"/>
</dbReference>
<name>A0A0D3J9Y6_EMIH1</name>
<feature type="compositionally biased region" description="Pro residues" evidence="5">
    <location>
        <begin position="198"/>
        <end position="214"/>
    </location>
</feature>
<dbReference type="HOGENOM" id="CLU_576757_0_0_1"/>
<evidence type="ECO:0000256" key="3">
    <source>
        <dbReference type="PROSITE-ProRule" id="PRU10141"/>
    </source>
</evidence>
<dbReference type="GO" id="GO:0004674">
    <property type="term" value="F:protein serine/threonine kinase activity"/>
    <property type="evidence" value="ECO:0007669"/>
    <property type="project" value="UniProtKB-KW"/>
</dbReference>
<dbReference type="eggNOG" id="KOG0585">
    <property type="taxonomic scope" value="Eukaryota"/>
</dbReference>
<keyword evidence="8" id="KW-1185">Reference proteome</keyword>
<dbReference type="RefSeq" id="XP_005772750.1">
    <property type="nucleotide sequence ID" value="XM_005772693.1"/>
</dbReference>
<dbReference type="KEGG" id="ehx:EMIHUDRAFT_458573"/>
<dbReference type="Proteomes" id="UP000013827">
    <property type="component" value="Unassembled WGS sequence"/>
</dbReference>
<dbReference type="GO" id="GO:0035556">
    <property type="term" value="P:intracellular signal transduction"/>
    <property type="evidence" value="ECO:0007669"/>
    <property type="project" value="TreeGrafter"/>
</dbReference>
<dbReference type="SUPFAM" id="SSF56112">
    <property type="entry name" value="Protein kinase-like (PK-like)"/>
    <property type="match status" value="1"/>
</dbReference>
<dbReference type="PANTHER" id="PTHR24346:SF77">
    <property type="entry name" value="SERINE THREONINE PROTEIN KINASE"/>
    <property type="match status" value="1"/>
</dbReference>
<proteinExistence type="inferred from homology"/>
<feature type="compositionally biased region" description="Acidic residues" evidence="5">
    <location>
        <begin position="25"/>
        <end position="35"/>
    </location>
</feature>
<keyword evidence="2 3" id="KW-0067">ATP-binding</keyword>
<dbReference type="Gene3D" id="3.30.200.20">
    <property type="entry name" value="Phosphorylase Kinase, domain 1"/>
    <property type="match status" value="1"/>
</dbReference>
<protein>
    <recommendedName>
        <fullName evidence="6">Protein kinase domain-containing protein</fullName>
    </recommendedName>
</protein>
<evidence type="ECO:0000256" key="2">
    <source>
        <dbReference type="ARBA" id="ARBA00022840"/>
    </source>
</evidence>
<dbReference type="PROSITE" id="PS50011">
    <property type="entry name" value="PROTEIN_KINASE_DOM"/>
    <property type="match status" value="1"/>
</dbReference>
<comment type="similarity">
    <text evidence="4">Belongs to the protein kinase superfamily.</text>
</comment>
<feature type="compositionally biased region" description="Low complexity" evidence="5">
    <location>
        <begin position="118"/>
        <end position="141"/>
    </location>
</feature>
<dbReference type="SMART" id="SM00220">
    <property type="entry name" value="S_TKc"/>
    <property type="match status" value="1"/>
</dbReference>
<keyword evidence="4" id="KW-0418">Kinase</keyword>
<dbReference type="PROSITE" id="PS00108">
    <property type="entry name" value="PROTEIN_KINASE_ST"/>
    <property type="match status" value="1"/>
</dbReference>
<feature type="region of interest" description="Disordered" evidence="5">
    <location>
        <begin position="1"/>
        <end position="224"/>
    </location>
</feature>
<dbReference type="AlphaFoldDB" id="A0A0D3J9Y6"/>
<sequence>MKQQFKKIKGALNRASTRPEPGPDAMDDSAVEDSDPPCSDAESSTSERRPNAARRPSPVNAERPQPAARASSSEGMEISPVPSLDRATSRPPRPLWSNRPDGTSFSPGPPPPMWSNRPAAAASNPPAAVGGEGSSSSVGSGLSRVEAAAPEPSAGGSVRLPLPPQIHKCSDSTDSAISLAEGSSPMSATCRLTVQPPVTWPTPNSSPGPSPGPSPQGEGEGPLAFGEALKEKPKKYITQYELGRTLGKGSYAKVKICFDTEDEKRPYAIKIFNKSLLKRRRMWSSAEKSYKTAFDDVLREIAIMRKLRHENVMALRDGMGYCKRGGIMDSHKINPSTEPLHWDDSPRWFTDGVPGFDYLHYQEMVHLDLKPDNILFAEDNGAVIADFGEGGDAGLTVGSPGTPSYTAPEVWGQGKYEPRGADVWALGVTLHAMAFGTLPFFSVDQQQLIEMVTSPAEWELLDLLHGVLRYPSEE</sequence>
<evidence type="ECO:0000256" key="1">
    <source>
        <dbReference type="ARBA" id="ARBA00022741"/>
    </source>
</evidence>
<evidence type="ECO:0000256" key="5">
    <source>
        <dbReference type="SAM" id="MobiDB-lite"/>
    </source>
</evidence>
<dbReference type="InterPro" id="IPR000719">
    <property type="entry name" value="Prot_kinase_dom"/>
</dbReference>
<dbReference type="GeneID" id="17265866"/>
<dbReference type="InterPro" id="IPR011009">
    <property type="entry name" value="Kinase-like_dom_sf"/>
</dbReference>
<evidence type="ECO:0000256" key="4">
    <source>
        <dbReference type="RuleBase" id="RU000304"/>
    </source>
</evidence>
<keyword evidence="1 3" id="KW-0547">Nucleotide-binding</keyword>
<feature type="binding site" evidence="3">
    <location>
        <position position="270"/>
    </location>
    <ligand>
        <name>ATP</name>
        <dbReference type="ChEBI" id="CHEBI:30616"/>
    </ligand>
</feature>
<dbReference type="InterPro" id="IPR008271">
    <property type="entry name" value="Ser/Thr_kinase_AS"/>
</dbReference>
<evidence type="ECO:0000259" key="6">
    <source>
        <dbReference type="PROSITE" id="PS50011"/>
    </source>
</evidence>
<dbReference type="EnsemblProtists" id="EOD20321">
    <property type="protein sequence ID" value="EOD20321"/>
    <property type="gene ID" value="EMIHUDRAFT_458573"/>
</dbReference>
<reference evidence="8" key="1">
    <citation type="journal article" date="2013" name="Nature">
        <title>Pan genome of the phytoplankton Emiliania underpins its global distribution.</title>
        <authorList>
            <person name="Read B.A."/>
            <person name="Kegel J."/>
            <person name="Klute M.J."/>
            <person name="Kuo A."/>
            <person name="Lefebvre S.C."/>
            <person name="Maumus F."/>
            <person name="Mayer C."/>
            <person name="Miller J."/>
            <person name="Monier A."/>
            <person name="Salamov A."/>
            <person name="Young J."/>
            <person name="Aguilar M."/>
            <person name="Claverie J.M."/>
            <person name="Frickenhaus S."/>
            <person name="Gonzalez K."/>
            <person name="Herman E.K."/>
            <person name="Lin Y.C."/>
            <person name="Napier J."/>
            <person name="Ogata H."/>
            <person name="Sarno A.F."/>
            <person name="Shmutz J."/>
            <person name="Schroeder D."/>
            <person name="de Vargas C."/>
            <person name="Verret F."/>
            <person name="von Dassow P."/>
            <person name="Valentin K."/>
            <person name="Van de Peer Y."/>
            <person name="Wheeler G."/>
            <person name="Dacks J.B."/>
            <person name="Delwiche C.F."/>
            <person name="Dyhrman S.T."/>
            <person name="Glockner G."/>
            <person name="John U."/>
            <person name="Richards T."/>
            <person name="Worden A.Z."/>
            <person name="Zhang X."/>
            <person name="Grigoriev I.V."/>
            <person name="Allen A.E."/>
            <person name="Bidle K."/>
            <person name="Borodovsky M."/>
            <person name="Bowler C."/>
            <person name="Brownlee C."/>
            <person name="Cock J.M."/>
            <person name="Elias M."/>
            <person name="Gladyshev V.N."/>
            <person name="Groth M."/>
            <person name="Guda C."/>
            <person name="Hadaegh A."/>
            <person name="Iglesias-Rodriguez M.D."/>
            <person name="Jenkins J."/>
            <person name="Jones B.M."/>
            <person name="Lawson T."/>
            <person name="Leese F."/>
            <person name="Lindquist E."/>
            <person name="Lobanov A."/>
            <person name="Lomsadze A."/>
            <person name="Malik S.B."/>
            <person name="Marsh M.E."/>
            <person name="Mackinder L."/>
            <person name="Mock T."/>
            <person name="Mueller-Roeber B."/>
            <person name="Pagarete A."/>
            <person name="Parker M."/>
            <person name="Probert I."/>
            <person name="Quesneville H."/>
            <person name="Raines C."/>
            <person name="Rensing S.A."/>
            <person name="Riano-Pachon D.M."/>
            <person name="Richier S."/>
            <person name="Rokitta S."/>
            <person name="Shiraiwa Y."/>
            <person name="Soanes D.M."/>
            <person name="van der Giezen M."/>
            <person name="Wahlund T.M."/>
            <person name="Williams B."/>
            <person name="Wilson W."/>
            <person name="Wolfe G."/>
            <person name="Wurch L.L."/>
        </authorList>
    </citation>
    <scope>NUCLEOTIDE SEQUENCE</scope>
</reference>
<dbReference type="InterPro" id="IPR017441">
    <property type="entry name" value="Protein_kinase_ATP_BS"/>
</dbReference>
<evidence type="ECO:0000313" key="8">
    <source>
        <dbReference type="Proteomes" id="UP000013827"/>
    </source>
</evidence>
<dbReference type="Gene3D" id="1.10.510.10">
    <property type="entry name" value="Transferase(Phosphotransferase) domain 1"/>
    <property type="match status" value="1"/>
</dbReference>
<accession>A0A0D3J9Y6</accession>
<feature type="domain" description="Protein kinase" evidence="6">
    <location>
        <begin position="240"/>
        <end position="474"/>
    </location>
</feature>
<evidence type="ECO:0000313" key="7">
    <source>
        <dbReference type="EnsemblProtists" id="EOD20321"/>
    </source>
</evidence>
<reference evidence="7" key="2">
    <citation type="submission" date="2024-10" db="UniProtKB">
        <authorList>
            <consortium name="EnsemblProtists"/>
        </authorList>
    </citation>
    <scope>IDENTIFICATION</scope>
</reference>
<dbReference type="PaxDb" id="2903-EOD20321"/>
<keyword evidence="4" id="KW-0808">Transferase</keyword>
<dbReference type="Pfam" id="PF00069">
    <property type="entry name" value="Pkinase"/>
    <property type="match status" value="1"/>
</dbReference>
<organism evidence="7 8">
    <name type="scientific">Emiliania huxleyi (strain CCMP1516)</name>
    <dbReference type="NCBI Taxonomy" id="280463"/>
    <lineage>
        <taxon>Eukaryota</taxon>
        <taxon>Haptista</taxon>
        <taxon>Haptophyta</taxon>
        <taxon>Prymnesiophyceae</taxon>
        <taxon>Isochrysidales</taxon>
        <taxon>Noelaerhabdaceae</taxon>
        <taxon>Emiliania</taxon>
    </lineage>
</organism>
<keyword evidence="4" id="KW-0723">Serine/threonine-protein kinase</keyword>
<dbReference type="GO" id="GO:0005737">
    <property type="term" value="C:cytoplasm"/>
    <property type="evidence" value="ECO:0007669"/>
    <property type="project" value="TreeGrafter"/>
</dbReference>
<dbReference type="GO" id="GO:0005524">
    <property type="term" value="F:ATP binding"/>
    <property type="evidence" value="ECO:0007669"/>
    <property type="project" value="UniProtKB-UniRule"/>
</dbReference>
<dbReference type="STRING" id="2903.R1EBD8"/>